<dbReference type="eggNOG" id="COG5642">
    <property type="taxonomic scope" value="Bacteria"/>
</dbReference>
<proteinExistence type="predicted"/>
<dbReference type="GO" id="GO:0003677">
    <property type="term" value="F:DNA binding"/>
    <property type="evidence" value="ECO:0007669"/>
    <property type="project" value="InterPro"/>
</dbReference>
<name>H8L135_FRAAD</name>
<accession>H8L135</accession>
<reference evidence="3" key="1">
    <citation type="submission" date="2012-02" db="EMBL/GenBank/DDBJ databases">
        <title>The complete genome of Frateuria aurantia DSM 6220.</title>
        <authorList>
            <consortium name="US DOE Joint Genome Institute (JGI-PGF)"/>
            <person name="Lucas S."/>
            <person name="Copeland A."/>
            <person name="Lapidus A."/>
            <person name="Glavina del Rio T."/>
            <person name="Dalin E."/>
            <person name="Tice H."/>
            <person name="Bruce D."/>
            <person name="Goodwin L."/>
            <person name="Pitluck S."/>
            <person name="Peters L."/>
            <person name="Ovchinnikova G."/>
            <person name="Teshima H."/>
            <person name="Kyrpides N."/>
            <person name="Mavromatis K."/>
            <person name="Ivanova N."/>
            <person name="Brettin T."/>
            <person name="Detter J.C."/>
            <person name="Han C."/>
            <person name="Larimer F."/>
            <person name="Land M."/>
            <person name="Hauser L."/>
            <person name="Markowitz V."/>
            <person name="Cheng J.-F."/>
            <person name="Hugenholtz P."/>
            <person name="Woyke T."/>
            <person name="Wu D."/>
            <person name="Brambilla E."/>
            <person name="Klenk H.-P."/>
            <person name="Eisen J.A."/>
        </authorList>
    </citation>
    <scope>NUCLEOTIDE SEQUENCE</scope>
    <source>
        <strain evidence="3">DSM 6220</strain>
    </source>
</reference>
<protein>
    <submittedName>
        <fullName evidence="3">Uncharacterized protein</fullName>
    </submittedName>
</protein>
<dbReference type="RefSeq" id="WP_014404193.1">
    <property type="nucleotide sequence ID" value="NC_017033.1"/>
</dbReference>
<dbReference type="InterPro" id="IPR024467">
    <property type="entry name" value="Xre/MbcA/ParS-like_toxin-bd"/>
</dbReference>
<gene>
    <name evidence="3" type="ordered locus">Fraau_2856</name>
</gene>
<dbReference type="EMBL" id="CP003350">
    <property type="protein sequence ID" value="AFC87190.1"/>
    <property type="molecule type" value="Genomic_DNA"/>
</dbReference>
<dbReference type="Pfam" id="PF09722">
    <property type="entry name" value="Xre_MbcA_ParS_C"/>
    <property type="match status" value="1"/>
</dbReference>
<evidence type="ECO:0000313" key="3">
    <source>
        <dbReference type="EMBL" id="AFC87190.1"/>
    </source>
</evidence>
<dbReference type="KEGG" id="fau:Fraau_2856"/>
<dbReference type="AlphaFoldDB" id="H8L135"/>
<evidence type="ECO:0000259" key="2">
    <source>
        <dbReference type="Pfam" id="PF20432"/>
    </source>
</evidence>
<keyword evidence="4" id="KW-1185">Reference proteome</keyword>
<feature type="domain" description="Antitoxin Xre/MbcA/ParS-like toxin-binding" evidence="1">
    <location>
        <begin position="118"/>
        <end position="163"/>
    </location>
</feature>
<dbReference type="InterPro" id="IPR046847">
    <property type="entry name" value="Xre-like_HTH"/>
</dbReference>
<evidence type="ECO:0000259" key="1">
    <source>
        <dbReference type="Pfam" id="PF09722"/>
    </source>
</evidence>
<dbReference type="HOGENOM" id="CLU_109353_0_0_6"/>
<sequence length="166" mass="18169">MKDNLTRQHSVAKTPKVSGHDKTTIVSCRDIYRAAPIERVRLVENGIPARDLLGLATSMKVQYQRLFSTLGLSRTTVTRKVREHEPLNTADSERVLGMMQLVGQVEDIVSQSGDPQGFDAPAWLAQWLERPLPALEGKTPASYMGTIPGQQLVSSLLAQAQSGAFA</sequence>
<dbReference type="Proteomes" id="UP000005234">
    <property type="component" value="Chromosome"/>
</dbReference>
<feature type="domain" description="Antitoxin Xre-like helix-turn-helix" evidence="2">
    <location>
        <begin position="38"/>
        <end position="98"/>
    </location>
</feature>
<organism evidence="3 4">
    <name type="scientific">Frateuria aurantia (strain ATCC 33424 / DSM 6220 / KCTC 2777 / LMG 1558 / NBRC 3245 / NCIMB 13370)</name>
    <name type="common">Acetobacter aurantius</name>
    <dbReference type="NCBI Taxonomy" id="767434"/>
    <lineage>
        <taxon>Bacteria</taxon>
        <taxon>Pseudomonadati</taxon>
        <taxon>Pseudomonadota</taxon>
        <taxon>Gammaproteobacteria</taxon>
        <taxon>Lysobacterales</taxon>
        <taxon>Rhodanobacteraceae</taxon>
        <taxon>Frateuria</taxon>
    </lineage>
</organism>
<dbReference type="Pfam" id="PF20432">
    <property type="entry name" value="Xre-like-HTH"/>
    <property type="match status" value="1"/>
</dbReference>
<evidence type="ECO:0000313" key="4">
    <source>
        <dbReference type="Proteomes" id="UP000005234"/>
    </source>
</evidence>